<dbReference type="Gene3D" id="3.90.215.10">
    <property type="entry name" value="Gamma Fibrinogen, chain A, domain 1"/>
    <property type="match status" value="1"/>
</dbReference>
<evidence type="ECO:0000313" key="2">
    <source>
        <dbReference type="EMBL" id="PIK55696.1"/>
    </source>
</evidence>
<dbReference type="NCBIfam" id="NF040941">
    <property type="entry name" value="GGGWT_bact"/>
    <property type="match status" value="1"/>
</dbReference>
<dbReference type="GO" id="GO:0005615">
    <property type="term" value="C:extracellular space"/>
    <property type="evidence" value="ECO:0007669"/>
    <property type="project" value="TreeGrafter"/>
</dbReference>
<sequence length="247" mass="28180">MHQHTTYYTTVLSGYHTDCKDVYDAGHTQDGIYTILPSGWPGSPFTVYCQMDNGGGWTVFQRHSGITSFYQNWDAYKKGFGDLNDDFWLGNEKLYYLTNQTGYTLRFDVITSGGDQKYASYTEFQIESESNKYRLNKLGSHGGTTGWRIYNNWGKAFSTYDRDNDDCDAFNCANRHRSGWWHSDHWCATCDNNNGYCDQFHVSGSCHSVCTSDNLNGDYNGVGGENVFSNHNAYCSLNFTEMKIRPS</sequence>
<evidence type="ECO:0000313" key="3">
    <source>
        <dbReference type="Proteomes" id="UP000230750"/>
    </source>
</evidence>
<feature type="domain" description="Fibrinogen C-terminal" evidence="1">
    <location>
        <begin position="10"/>
        <end position="247"/>
    </location>
</feature>
<protein>
    <recommendedName>
        <fullName evidence="1">Fibrinogen C-terminal domain-containing protein</fullName>
    </recommendedName>
</protein>
<dbReference type="InterPro" id="IPR014716">
    <property type="entry name" value="Fibrinogen_a/b/g_C_1"/>
</dbReference>
<evidence type="ECO:0000259" key="1">
    <source>
        <dbReference type="PROSITE" id="PS51406"/>
    </source>
</evidence>
<dbReference type="InterPro" id="IPR050373">
    <property type="entry name" value="Fibrinogen_C-term_domain"/>
</dbReference>
<comment type="caution">
    <text evidence="2">The sequence shown here is derived from an EMBL/GenBank/DDBJ whole genome shotgun (WGS) entry which is preliminary data.</text>
</comment>
<dbReference type="AlphaFoldDB" id="A0A2G8L605"/>
<dbReference type="InterPro" id="IPR002181">
    <property type="entry name" value="Fibrinogen_a/b/g_C_dom"/>
</dbReference>
<dbReference type="Pfam" id="PF00147">
    <property type="entry name" value="Fibrinogen_C"/>
    <property type="match status" value="1"/>
</dbReference>
<accession>A0A2G8L605</accession>
<dbReference type="OrthoDB" id="7871457at2759"/>
<proteinExistence type="predicted"/>
<dbReference type="CDD" id="cd00087">
    <property type="entry name" value="FReD"/>
    <property type="match status" value="1"/>
</dbReference>
<gene>
    <name evidence="2" type="ORF">BSL78_07402</name>
</gene>
<dbReference type="SMART" id="SM00186">
    <property type="entry name" value="FBG"/>
    <property type="match status" value="1"/>
</dbReference>
<dbReference type="InterPro" id="IPR036056">
    <property type="entry name" value="Fibrinogen-like_C"/>
</dbReference>
<reference evidence="2 3" key="1">
    <citation type="journal article" date="2017" name="PLoS Biol.">
        <title>The sea cucumber genome provides insights into morphological evolution and visceral regeneration.</title>
        <authorList>
            <person name="Zhang X."/>
            <person name="Sun L."/>
            <person name="Yuan J."/>
            <person name="Sun Y."/>
            <person name="Gao Y."/>
            <person name="Zhang L."/>
            <person name="Li S."/>
            <person name="Dai H."/>
            <person name="Hamel J.F."/>
            <person name="Liu C."/>
            <person name="Yu Y."/>
            <person name="Liu S."/>
            <person name="Lin W."/>
            <person name="Guo K."/>
            <person name="Jin S."/>
            <person name="Xu P."/>
            <person name="Storey K.B."/>
            <person name="Huan P."/>
            <person name="Zhang T."/>
            <person name="Zhou Y."/>
            <person name="Zhang J."/>
            <person name="Lin C."/>
            <person name="Li X."/>
            <person name="Xing L."/>
            <person name="Huo D."/>
            <person name="Sun M."/>
            <person name="Wang L."/>
            <person name="Mercier A."/>
            <person name="Li F."/>
            <person name="Yang H."/>
            <person name="Xiang J."/>
        </authorList>
    </citation>
    <scope>NUCLEOTIDE SEQUENCE [LARGE SCALE GENOMIC DNA]</scope>
    <source>
        <strain evidence="2">Shaxun</strain>
        <tissue evidence="2">Muscle</tissue>
    </source>
</reference>
<dbReference type="PROSITE" id="PS51406">
    <property type="entry name" value="FIBRINOGEN_C_2"/>
    <property type="match status" value="1"/>
</dbReference>
<dbReference type="STRING" id="307972.A0A2G8L605"/>
<dbReference type="PANTHER" id="PTHR19143">
    <property type="entry name" value="FIBRINOGEN/TENASCIN/ANGIOPOEITIN"/>
    <property type="match status" value="1"/>
</dbReference>
<dbReference type="Proteomes" id="UP000230750">
    <property type="component" value="Unassembled WGS sequence"/>
</dbReference>
<name>A0A2G8L605_STIJA</name>
<keyword evidence="3" id="KW-1185">Reference proteome</keyword>
<dbReference type="SUPFAM" id="SSF56496">
    <property type="entry name" value="Fibrinogen C-terminal domain-like"/>
    <property type="match status" value="1"/>
</dbReference>
<organism evidence="2 3">
    <name type="scientific">Stichopus japonicus</name>
    <name type="common">Sea cucumber</name>
    <dbReference type="NCBI Taxonomy" id="307972"/>
    <lineage>
        <taxon>Eukaryota</taxon>
        <taxon>Metazoa</taxon>
        <taxon>Echinodermata</taxon>
        <taxon>Eleutherozoa</taxon>
        <taxon>Echinozoa</taxon>
        <taxon>Holothuroidea</taxon>
        <taxon>Aspidochirotacea</taxon>
        <taxon>Aspidochirotida</taxon>
        <taxon>Stichopodidae</taxon>
        <taxon>Apostichopus</taxon>
    </lineage>
</organism>
<dbReference type="EMBL" id="MRZV01000204">
    <property type="protein sequence ID" value="PIK55696.1"/>
    <property type="molecule type" value="Genomic_DNA"/>
</dbReference>
<dbReference type="PANTHER" id="PTHR19143:SF459">
    <property type="entry name" value="FIBRINOGEN C-TERMINAL DOMAIN-CONTAINING PROTEIN"/>
    <property type="match status" value="1"/>
</dbReference>